<comment type="caution">
    <text evidence="1">The sequence shown here is derived from an EMBL/GenBank/DDBJ whole genome shotgun (WGS) entry which is preliminary data.</text>
</comment>
<keyword evidence="2" id="KW-1185">Reference proteome</keyword>
<protein>
    <submittedName>
        <fullName evidence="1">(African queen) hypothetical protein</fullName>
    </submittedName>
</protein>
<dbReference type="AlphaFoldDB" id="A0A8J2R8P0"/>
<organism evidence="1 2">
    <name type="scientific">Danaus chrysippus</name>
    <name type="common">African queen</name>
    <dbReference type="NCBI Taxonomy" id="151541"/>
    <lineage>
        <taxon>Eukaryota</taxon>
        <taxon>Metazoa</taxon>
        <taxon>Ecdysozoa</taxon>
        <taxon>Arthropoda</taxon>
        <taxon>Hexapoda</taxon>
        <taxon>Insecta</taxon>
        <taxon>Pterygota</taxon>
        <taxon>Neoptera</taxon>
        <taxon>Endopterygota</taxon>
        <taxon>Lepidoptera</taxon>
        <taxon>Glossata</taxon>
        <taxon>Ditrysia</taxon>
        <taxon>Papilionoidea</taxon>
        <taxon>Nymphalidae</taxon>
        <taxon>Danainae</taxon>
        <taxon>Danaini</taxon>
        <taxon>Danaina</taxon>
        <taxon>Danaus</taxon>
        <taxon>Anosia</taxon>
    </lineage>
</organism>
<reference evidence="1" key="1">
    <citation type="submission" date="2021-09" db="EMBL/GenBank/DDBJ databases">
        <authorList>
            <person name="Martin H S."/>
        </authorList>
    </citation>
    <scope>NUCLEOTIDE SEQUENCE</scope>
</reference>
<name>A0A8J2R8P0_9NEOP</name>
<dbReference type="OrthoDB" id="7482431at2759"/>
<evidence type="ECO:0000313" key="1">
    <source>
        <dbReference type="EMBL" id="CAG9585465.1"/>
    </source>
</evidence>
<dbReference type="EMBL" id="CAKASE010000083">
    <property type="protein sequence ID" value="CAG9585465.1"/>
    <property type="molecule type" value="Genomic_DNA"/>
</dbReference>
<proteinExistence type="predicted"/>
<dbReference type="Proteomes" id="UP000789524">
    <property type="component" value="Unassembled WGS sequence"/>
</dbReference>
<accession>A0A8J2R8P0</accession>
<gene>
    <name evidence="1" type="ORF">DCHRY22_LOCUS15870</name>
</gene>
<evidence type="ECO:0000313" key="2">
    <source>
        <dbReference type="Proteomes" id="UP000789524"/>
    </source>
</evidence>
<sequence length="91" mass="9731">MYAFIRSQAGFGRKANGDTALKIELRDSGPGAAMRPGAGRPVPSPPSRSFVIPMLPYGHLVTLRSIADNNLRLAGKDIEVELQIPLKAAAF</sequence>